<protein>
    <submittedName>
        <fullName evidence="2">Glycosyltransferase</fullName>
    </submittedName>
</protein>
<dbReference type="InterPro" id="IPR001296">
    <property type="entry name" value="Glyco_trans_1"/>
</dbReference>
<dbReference type="PANTHER" id="PTHR12526:SF630">
    <property type="entry name" value="GLYCOSYLTRANSFERASE"/>
    <property type="match status" value="1"/>
</dbReference>
<comment type="caution">
    <text evidence="2">The sequence shown here is derived from an EMBL/GenBank/DDBJ whole genome shotgun (WGS) entry which is preliminary data.</text>
</comment>
<organism evidence="2 3">
    <name type="scientific">Lederbergia citri</name>
    <dbReference type="NCBI Taxonomy" id="2833580"/>
    <lineage>
        <taxon>Bacteria</taxon>
        <taxon>Bacillati</taxon>
        <taxon>Bacillota</taxon>
        <taxon>Bacilli</taxon>
        <taxon>Bacillales</taxon>
        <taxon>Bacillaceae</taxon>
        <taxon>Lederbergia</taxon>
    </lineage>
</organism>
<dbReference type="Gene3D" id="3.40.50.2000">
    <property type="entry name" value="Glycogen Phosphorylase B"/>
    <property type="match status" value="2"/>
</dbReference>
<gene>
    <name evidence="2" type="ORF">KHA97_21315</name>
</gene>
<keyword evidence="3" id="KW-1185">Reference proteome</keyword>
<dbReference type="AlphaFoldDB" id="A0A942TJS0"/>
<feature type="domain" description="Glycosyl transferase family 1" evidence="1">
    <location>
        <begin position="221"/>
        <end position="366"/>
    </location>
</feature>
<sequence length="387" mass="44584">MKKVVIVTRRMVVGGIEKALISMLKSIPKDKYQITVLVMGVGGELEDEVPDYVKVDCLYGNENSTLEKIWNHIKKGKLISAIKIAWFSLLSKATKSVFKQEWYHSKMIPKIKTEYDLAIAYHVPASFPVVFVMNNIKAKTKIAWIHSDVSHYKEQLKPYEEFYEKYDKIFCVSKEGMAKFINLFPQFQGKTSIFYNLIDKQIVEELASREIGFNDQFDGLRIVTVGRLTREKGHDLIPEVLSRLMRDGKKIRWYLIGEGDCRADLEALIMKLSLKESLILLGQKINPYPYIKQCDIYVQPSRHEGYCITLTEARVLNKPIITTDFVGAREQIVNGENGLIVKFDENEMYLAITTLINNRKLSISFADKLKKTNINDTNHLERLLESV</sequence>
<accession>A0A942TJS0</accession>
<evidence type="ECO:0000313" key="3">
    <source>
        <dbReference type="Proteomes" id="UP000681414"/>
    </source>
</evidence>
<dbReference type="SUPFAM" id="SSF53756">
    <property type="entry name" value="UDP-Glycosyltransferase/glycogen phosphorylase"/>
    <property type="match status" value="1"/>
</dbReference>
<name>A0A942TJS0_9BACI</name>
<dbReference type="Proteomes" id="UP000681414">
    <property type="component" value="Unassembled WGS sequence"/>
</dbReference>
<dbReference type="RefSeq" id="WP_213126805.1">
    <property type="nucleotide sequence ID" value="NZ_JAGYPG010000004.1"/>
</dbReference>
<reference evidence="2 3" key="1">
    <citation type="submission" date="2021-05" db="EMBL/GenBank/DDBJ databases">
        <title>Novel Bacillus species.</title>
        <authorList>
            <person name="Liu G."/>
        </authorList>
    </citation>
    <scope>NUCLEOTIDE SEQUENCE [LARGE SCALE GENOMIC DNA]</scope>
    <source>
        <strain evidence="3">FJAT-49780</strain>
    </source>
</reference>
<evidence type="ECO:0000259" key="1">
    <source>
        <dbReference type="Pfam" id="PF00534"/>
    </source>
</evidence>
<dbReference type="EMBL" id="JAGYPG010000004">
    <property type="protein sequence ID" value="MBS4197589.1"/>
    <property type="molecule type" value="Genomic_DNA"/>
</dbReference>
<dbReference type="CDD" id="cd03811">
    <property type="entry name" value="GT4_GT28_WabH-like"/>
    <property type="match status" value="1"/>
</dbReference>
<evidence type="ECO:0000313" key="2">
    <source>
        <dbReference type="EMBL" id="MBS4197589.1"/>
    </source>
</evidence>
<dbReference type="Pfam" id="PF00534">
    <property type="entry name" value="Glycos_transf_1"/>
    <property type="match status" value="1"/>
</dbReference>
<proteinExistence type="predicted"/>
<dbReference type="PANTHER" id="PTHR12526">
    <property type="entry name" value="GLYCOSYLTRANSFERASE"/>
    <property type="match status" value="1"/>
</dbReference>
<dbReference type="GO" id="GO:0016757">
    <property type="term" value="F:glycosyltransferase activity"/>
    <property type="evidence" value="ECO:0007669"/>
    <property type="project" value="InterPro"/>
</dbReference>